<accession>A0A7I9VRY3</accession>
<dbReference type="AlphaFoldDB" id="A0A7I9VRY3"/>
<dbReference type="EMBL" id="BJTG01000010">
    <property type="protein sequence ID" value="GEJ59028.1"/>
    <property type="molecule type" value="Genomic_DNA"/>
</dbReference>
<keyword evidence="3" id="KW-1185">Reference proteome</keyword>
<protein>
    <submittedName>
        <fullName evidence="2">Uncharacterized protein</fullName>
    </submittedName>
</protein>
<proteinExistence type="predicted"/>
<gene>
    <name evidence="2" type="ORF">AMYX_37690</name>
</gene>
<sequence>MTRTQFLLALLLAAVLGFGVAIVARGGWLAAGDRLRDTAAALKKMYRERPSPPAQRQQLIAPAPAR</sequence>
<reference evidence="3" key="1">
    <citation type="journal article" date="2020" name="Appl. Environ. Microbiol.">
        <title>Diazotrophic Anaeromyxobacter Isolates from Soils.</title>
        <authorList>
            <person name="Masuda Y."/>
            <person name="Yamanaka H."/>
            <person name="Xu Z.X."/>
            <person name="Shiratori Y."/>
            <person name="Aono T."/>
            <person name="Amachi S."/>
            <person name="Senoo K."/>
            <person name="Itoh H."/>
        </authorList>
    </citation>
    <scope>NUCLEOTIDE SEQUENCE [LARGE SCALE GENOMIC DNA]</scope>
    <source>
        <strain evidence="3">R267</strain>
    </source>
</reference>
<organism evidence="2 3">
    <name type="scientific">Anaeromyxobacter diazotrophicus</name>
    <dbReference type="NCBI Taxonomy" id="2590199"/>
    <lineage>
        <taxon>Bacteria</taxon>
        <taxon>Pseudomonadati</taxon>
        <taxon>Myxococcota</taxon>
        <taxon>Myxococcia</taxon>
        <taxon>Myxococcales</taxon>
        <taxon>Cystobacterineae</taxon>
        <taxon>Anaeromyxobacteraceae</taxon>
        <taxon>Anaeromyxobacter</taxon>
    </lineage>
</organism>
<evidence type="ECO:0000256" key="1">
    <source>
        <dbReference type="SAM" id="MobiDB-lite"/>
    </source>
</evidence>
<evidence type="ECO:0000313" key="3">
    <source>
        <dbReference type="Proteomes" id="UP000503640"/>
    </source>
</evidence>
<evidence type="ECO:0000313" key="2">
    <source>
        <dbReference type="EMBL" id="GEJ59028.1"/>
    </source>
</evidence>
<dbReference type="Proteomes" id="UP000503640">
    <property type="component" value="Unassembled WGS sequence"/>
</dbReference>
<comment type="caution">
    <text evidence="2">The sequence shown here is derived from an EMBL/GenBank/DDBJ whole genome shotgun (WGS) entry which is preliminary data.</text>
</comment>
<dbReference type="RefSeq" id="WP_176068141.1">
    <property type="nucleotide sequence ID" value="NZ_BJTG01000010.1"/>
</dbReference>
<name>A0A7I9VRY3_9BACT</name>
<feature type="region of interest" description="Disordered" evidence="1">
    <location>
        <begin position="47"/>
        <end position="66"/>
    </location>
</feature>